<protein>
    <submittedName>
        <fullName evidence="1">Retrovirus-related Pol polyprotein LINE-1</fullName>
    </submittedName>
</protein>
<gene>
    <name evidence="1" type="ORF">ZEAMMB73_Zm00001d022418</name>
</gene>
<sequence length="102" mass="11387">MFLYQKLSRCDVSTSHTDACGNLVMLVQSDYTNALICTGGLSQCYLSLLILCLLPSTLTDTHSEAGSLAVQQRWSERWIRGNFLCREGSPVEARCGYCRMLD</sequence>
<proteinExistence type="predicted"/>
<evidence type="ECO:0000313" key="1">
    <source>
        <dbReference type="EMBL" id="ONM60486.1"/>
    </source>
</evidence>
<organism evidence="1">
    <name type="scientific">Zea mays</name>
    <name type="common">Maize</name>
    <dbReference type="NCBI Taxonomy" id="4577"/>
    <lineage>
        <taxon>Eukaryota</taxon>
        <taxon>Viridiplantae</taxon>
        <taxon>Streptophyta</taxon>
        <taxon>Embryophyta</taxon>
        <taxon>Tracheophyta</taxon>
        <taxon>Spermatophyta</taxon>
        <taxon>Magnoliopsida</taxon>
        <taxon>Liliopsida</taxon>
        <taxon>Poales</taxon>
        <taxon>Poaceae</taxon>
        <taxon>PACMAD clade</taxon>
        <taxon>Panicoideae</taxon>
        <taxon>Andropogonodae</taxon>
        <taxon>Andropogoneae</taxon>
        <taxon>Tripsacinae</taxon>
        <taxon>Zea</taxon>
    </lineage>
</organism>
<name>A0A1D6IMH4_MAIZE</name>
<dbReference type="EMBL" id="CM007650">
    <property type="protein sequence ID" value="ONM60486.1"/>
    <property type="molecule type" value="Genomic_DNA"/>
</dbReference>
<accession>A0A1D6IMH4</accession>
<reference evidence="1" key="1">
    <citation type="submission" date="2015-12" db="EMBL/GenBank/DDBJ databases">
        <title>Update maize B73 reference genome by single molecule sequencing technologies.</title>
        <authorList>
            <consortium name="Maize Genome Sequencing Project"/>
            <person name="Ware D."/>
        </authorList>
    </citation>
    <scope>NUCLEOTIDE SEQUENCE [LARGE SCALE GENOMIC DNA]</scope>
    <source>
        <tissue evidence="1">Seedling</tissue>
    </source>
</reference>
<dbReference type="AlphaFoldDB" id="A0A1D6IMH4"/>